<dbReference type="OrthoDB" id="25911at2157"/>
<dbReference type="Gene3D" id="3.30.420.130">
    <property type="entry name" value="Dinitrogenase iron-molybdenum cofactor biosynthesis domain"/>
    <property type="match status" value="1"/>
</dbReference>
<dbReference type="RefSeq" id="WP_013905933.1">
    <property type="nucleotide sequence ID" value="NC_015680.1"/>
</dbReference>
<name>F8AF33_PYRYC</name>
<dbReference type="InterPro" id="IPR036105">
    <property type="entry name" value="DiNase_FeMo-co_biosyn_sf"/>
</dbReference>
<dbReference type="Proteomes" id="UP000008386">
    <property type="component" value="Chromosome"/>
</dbReference>
<dbReference type="InterPro" id="IPR003731">
    <property type="entry name" value="Di-Nase_FeMo-co_biosynth"/>
</dbReference>
<dbReference type="eggNOG" id="arCOG02734">
    <property type="taxonomic scope" value="Archaea"/>
</dbReference>
<protein>
    <submittedName>
        <fullName evidence="3">Iron-molybdenum cofactor-binding protein</fullName>
    </submittedName>
</protein>
<dbReference type="SUPFAM" id="SSF53146">
    <property type="entry name" value="Nitrogenase accessory factor-like"/>
    <property type="match status" value="1"/>
</dbReference>
<dbReference type="KEGG" id="pya:PYCH_11990"/>
<proteinExistence type="predicted"/>
<gene>
    <name evidence="3" type="ordered locus">PYCH_11990</name>
</gene>
<organism evidence="3 4">
    <name type="scientific">Pyrococcus yayanosii (strain CH1 / JCM 16557)</name>
    <dbReference type="NCBI Taxonomy" id="529709"/>
    <lineage>
        <taxon>Archaea</taxon>
        <taxon>Methanobacteriati</taxon>
        <taxon>Methanobacteriota</taxon>
        <taxon>Thermococci</taxon>
        <taxon>Thermococcales</taxon>
        <taxon>Thermococcaceae</taxon>
        <taxon>Pyrococcus</taxon>
    </lineage>
</organism>
<feature type="domain" description="Dinitrogenase iron-molybdenum cofactor biosynthesis" evidence="2">
    <location>
        <begin position="13"/>
        <end position="106"/>
    </location>
</feature>
<accession>F8AF33</accession>
<evidence type="ECO:0000256" key="1">
    <source>
        <dbReference type="SAM" id="MobiDB-lite"/>
    </source>
</evidence>
<evidence type="ECO:0000313" key="3">
    <source>
        <dbReference type="EMBL" id="AEH24877.1"/>
    </source>
</evidence>
<feature type="region of interest" description="Disordered" evidence="1">
    <location>
        <begin position="114"/>
        <end position="140"/>
    </location>
</feature>
<sequence length="140" mass="15010">MRIVVTTIRGGLDDFVNQAFGRTPTFTIVDVENGEIMNAQVVPNPAANASRGAGIQAAQFCIEQGADVVIAGRFGPNSYQVLQAAGIRIVSAPSTMTVKEAVKAFLRGELTQPVLRPEGGRRGMGRDRKGSESDETYHDF</sequence>
<dbReference type="InterPro" id="IPR051840">
    <property type="entry name" value="NifX/NifY_domain"/>
</dbReference>
<dbReference type="AlphaFoldDB" id="F8AF33"/>
<evidence type="ECO:0000259" key="2">
    <source>
        <dbReference type="Pfam" id="PF02579"/>
    </source>
</evidence>
<dbReference type="GeneID" id="10837772"/>
<dbReference type="Pfam" id="PF02579">
    <property type="entry name" value="Nitro_FeMo-Co"/>
    <property type="match status" value="1"/>
</dbReference>
<evidence type="ECO:0000313" key="4">
    <source>
        <dbReference type="Proteomes" id="UP000008386"/>
    </source>
</evidence>
<dbReference type="PANTHER" id="PTHR33937">
    <property type="entry name" value="IRON-MOLYBDENUM PROTEIN-RELATED-RELATED"/>
    <property type="match status" value="1"/>
</dbReference>
<dbReference type="HOGENOM" id="CLU_104194_0_1_2"/>
<keyword evidence="4" id="KW-1185">Reference proteome</keyword>
<feature type="compositionally biased region" description="Basic and acidic residues" evidence="1">
    <location>
        <begin position="118"/>
        <end position="140"/>
    </location>
</feature>
<reference evidence="3 4" key="1">
    <citation type="journal article" date="2011" name="J. Bacteriol.">
        <title>Complete genome sequence of the obligate piezophilic hyperthermophilic archaeon Pyrococcus yayanosii CH1.</title>
        <authorList>
            <person name="Jun X."/>
            <person name="Lupeng L."/>
            <person name="Minjuan X."/>
            <person name="Oger P."/>
            <person name="Fengping W."/>
            <person name="Jebbar M."/>
            <person name="Xiang X."/>
        </authorList>
    </citation>
    <scope>NUCLEOTIDE SEQUENCE [LARGE SCALE GENOMIC DNA]</scope>
    <source>
        <strain evidence="4">CH1 / JCM 16557</strain>
    </source>
</reference>
<dbReference type="InterPro" id="IPR033913">
    <property type="entry name" value="MTH1175_dom"/>
</dbReference>
<dbReference type="CDD" id="cd00851">
    <property type="entry name" value="MTH1175"/>
    <property type="match status" value="1"/>
</dbReference>
<dbReference type="STRING" id="529709.PYCH_11990"/>
<dbReference type="EMBL" id="CP002779">
    <property type="protein sequence ID" value="AEH24877.1"/>
    <property type="molecule type" value="Genomic_DNA"/>
</dbReference>
<dbReference type="PANTHER" id="PTHR33937:SF2">
    <property type="entry name" value="DINITROGENASE IRON-MOLYBDENUM COFACTOR BIOSYNTHESIS DOMAIN-CONTAINING PROTEIN"/>
    <property type="match status" value="1"/>
</dbReference>